<organism evidence="8 9">
    <name type="scientific">Pseudonocardia xinjiangensis</name>
    <dbReference type="NCBI Taxonomy" id="75289"/>
    <lineage>
        <taxon>Bacteria</taxon>
        <taxon>Bacillati</taxon>
        <taxon>Actinomycetota</taxon>
        <taxon>Actinomycetes</taxon>
        <taxon>Pseudonocardiales</taxon>
        <taxon>Pseudonocardiaceae</taxon>
        <taxon>Pseudonocardia</taxon>
    </lineage>
</organism>
<evidence type="ECO:0000259" key="6">
    <source>
        <dbReference type="Pfam" id="PF05154"/>
    </source>
</evidence>
<dbReference type="Pfam" id="PF08044">
    <property type="entry name" value="DUF1707"/>
    <property type="match status" value="1"/>
</dbReference>
<protein>
    <submittedName>
        <fullName evidence="8">DUF1707 domain-containing protein</fullName>
    </submittedName>
</protein>
<keyword evidence="2 5" id="KW-0812">Transmembrane</keyword>
<dbReference type="PANTHER" id="PTHR40763">
    <property type="entry name" value="MEMBRANE PROTEIN-RELATED"/>
    <property type="match status" value="1"/>
</dbReference>
<dbReference type="Pfam" id="PF05154">
    <property type="entry name" value="TM2"/>
    <property type="match status" value="1"/>
</dbReference>
<gene>
    <name evidence="8" type="ORF">HF577_16195</name>
</gene>
<evidence type="ECO:0000256" key="2">
    <source>
        <dbReference type="ARBA" id="ARBA00022692"/>
    </source>
</evidence>
<dbReference type="InterPro" id="IPR007829">
    <property type="entry name" value="TM2"/>
</dbReference>
<keyword evidence="9" id="KW-1185">Reference proteome</keyword>
<keyword evidence="3 5" id="KW-1133">Transmembrane helix</keyword>
<dbReference type="RefSeq" id="WP_169396691.1">
    <property type="nucleotide sequence ID" value="NZ_BAAAJH010000042.1"/>
</dbReference>
<evidence type="ECO:0000256" key="3">
    <source>
        <dbReference type="ARBA" id="ARBA00022989"/>
    </source>
</evidence>
<reference evidence="8 9" key="1">
    <citation type="submission" date="2020-04" db="EMBL/GenBank/DDBJ databases">
        <authorList>
            <person name="Klaysubun C."/>
            <person name="Duangmal K."/>
            <person name="Lipun K."/>
        </authorList>
    </citation>
    <scope>NUCLEOTIDE SEQUENCE [LARGE SCALE GENOMIC DNA]</scope>
    <source>
        <strain evidence="8 9">JCM 11839</strain>
    </source>
</reference>
<keyword evidence="4 5" id="KW-0472">Membrane</keyword>
<comment type="caution">
    <text evidence="8">The sequence shown here is derived from an EMBL/GenBank/DDBJ whole genome shotgun (WGS) entry which is preliminary data.</text>
</comment>
<feature type="domain" description="TM2" evidence="6">
    <location>
        <begin position="107"/>
        <end position="156"/>
    </location>
</feature>
<evidence type="ECO:0000256" key="4">
    <source>
        <dbReference type="ARBA" id="ARBA00023136"/>
    </source>
</evidence>
<sequence>MSTSDPRPIRIGNAEREAAVRALGDHYAQGRLDQDEFEERVTAAYAARTSRDLAPLFEDLPGGDEQPTTVLPAPPAVAAPFSPAARHPHDLAAPYGRDPATGAPYSDRYKVAAGVMQLLLPFGIGRFYTGHTGIAVAQLVLSFAGIGLLWAFIDGIVILAGRPTDRHGRPLRP</sequence>
<evidence type="ECO:0000313" key="9">
    <source>
        <dbReference type="Proteomes" id="UP001296706"/>
    </source>
</evidence>
<evidence type="ECO:0000256" key="5">
    <source>
        <dbReference type="SAM" id="Phobius"/>
    </source>
</evidence>
<dbReference type="InterPro" id="IPR012551">
    <property type="entry name" value="DUF1707_SHOCT-like"/>
</dbReference>
<evidence type="ECO:0000259" key="7">
    <source>
        <dbReference type="Pfam" id="PF08044"/>
    </source>
</evidence>
<evidence type="ECO:0000256" key="1">
    <source>
        <dbReference type="ARBA" id="ARBA00004141"/>
    </source>
</evidence>
<dbReference type="PANTHER" id="PTHR40763:SF5">
    <property type="entry name" value="MEMBRANE PROTEIN"/>
    <property type="match status" value="1"/>
</dbReference>
<dbReference type="EMBL" id="JAAXKY010000048">
    <property type="protein sequence ID" value="NMH78618.1"/>
    <property type="molecule type" value="Genomic_DNA"/>
</dbReference>
<accession>A0ABX1RE03</accession>
<feature type="transmembrane region" description="Helical" evidence="5">
    <location>
        <begin position="111"/>
        <end position="129"/>
    </location>
</feature>
<evidence type="ECO:0000313" key="8">
    <source>
        <dbReference type="EMBL" id="NMH78618.1"/>
    </source>
</evidence>
<proteinExistence type="predicted"/>
<name>A0ABX1RE03_9PSEU</name>
<feature type="domain" description="DUF1707" evidence="7">
    <location>
        <begin position="9"/>
        <end position="61"/>
    </location>
</feature>
<comment type="subcellular location">
    <subcellularLocation>
        <location evidence="1">Membrane</location>
        <topology evidence="1">Multi-pass membrane protein</topology>
    </subcellularLocation>
</comment>
<feature type="transmembrane region" description="Helical" evidence="5">
    <location>
        <begin position="135"/>
        <end position="160"/>
    </location>
</feature>
<dbReference type="Proteomes" id="UP001296706">
    <property type="component" value="Unassembled WGS sequence"/>
</dbReference>